<feature type="region of interest" description="Disordered" evidence="2">
    <location>
        <begin position="928"/>
        <end position="975"/>
    </location>
</feature>
<dbReference type="Gene3D" id="2.30.42.10">
    <property type="match status" value="1"/>
</dbReference>
<feature type="region of interest" description="Disordered" evidence="2">
    <location>
        <begin position="386"/>
        <end position="409"/>
    </location>
</feature>
<dbReference type="InterPro" id="IPR011993">
    <property type="entry name" value="PH-like_dom_sf"/>
</dbReference>
<organism evidence="4 5">
    <name type="scientific">Aphanomyces euteiches</name>
    <dbReference type="NCBI Taxonomy" id="100861"/>
    <lineage>
        <taxon>Eukaryota</taxon>
        <taxon>Sar</taxon>
        <taxon>Stramenopiles</taxon>
        <taxon>Oomycota</taxon>
        <taxon>Saprolegniomycetes</taxon>
        <taxon>Saprolegniales</taxon>
        <taxon>Verrucalvaceae</taxon>
        <taxon>Aphanomyces</taxon>
    </lineage>
</organism>
<dbReference type="AlphaFoldDB" id="A0A6G0XN40"/>
<evidence type="ECO:0000259" key="3">
    <source>
        <dbReference type="PROSITE" id="PS50003"/>
    </source>
</evidence>
<evidence type="ECO:0000256" key="1">
    <source>
        <dbReference type="SAM" id="Coils"/>
    </source>
</evidence>
<feature type="region of interest" description="Disordered" evidence="2">
    <location>
        <begin position="883"/>
        <end position="912"/>
    </location>
</feature>
<dbReference type="EMBL" id="VJMJ01000034">
    <property type="protein sequence ID" value="KAF0741815.1"/>
    <property type="molecule type" value="Genomic_DNA"/>
</dbReference>
<feature type="compositionally biased region" description="Basic and acidic residues" evidence="2">
    <location>
        <begin position="947"/>
        <end position="960"/>
    </location>
</feature>
<feature type="compositionally biased region" description="Basic residues" evidence="2">
    <location>
        <begin position="961"/>
        <end position="970"/>
    </location>
</feature>
<protein>
    <recommendedName>
        <fullName evidence="3">PH domain-containing protein</fullName>
    </recommendedName>
</protein>
<dbReference type="Proteomes" id="UP000481153">
    <property type="component" value="Unassembled WGS sequence"/>
</dbReference>
<gene>
    <name evidence="4" type="ORF">Ae201684_003007</name>
</gene>
<dbReference type="Gene3D" id="2.30.29.30">
    <property type="entry name" value="Pleckstrin-homology domain (PH domain)/Phosphotyrosine-binding domain (PTB)"/>
    <property type="match status" value="1"/>
</dbReference>
<evidence type="ECO:0000256" key="2">
    <source>
        <dbReference type="SAM" id="MobiDB-lite"/>
    </source>
</evidence>
<dbReference type="SUPFAM" id="SSF50729">
    <property type="entry name" value="PH domain-like"/>
    <property type="match status" value="1"/>
</dbReference>
<dbReference type="VEuPathDB" id="FungiDB:AeMF1_012483"/>
<comment type="caution">
    <text evidence="4">The sequence shown here is derived from an EMBL/GenBank/DDBJ whole genome shotgun (WGS) entry which is preliminary data.</text>
</comment>
<dbReference type="PANTHER" id="PTHR48148">
    <property type="entry name" value="KERATINOCYTE PROLINE-RICH PROTEIN"/>
    <property type="match status" value="1"/>
</dbReference>
<accession>A0A6G0XN40</accession>
<keyword evidence="5" id="KW-1185">Reference proteome</keyword>
<dbReference type="SUPFAM" id="SSF50156">
    <property type="entry name" value="PDZ domain-like"/>
    <property type="match status" value="1"/>
</dbReference>
<feature type="domain" description="PH" evidence="3">
    <location>
        <begin position="998"/>
        <end position="1103"/>
    </location>
</feature>
<reference evidence="4 5" key="1">
    <citation type="submission" date="2019-07" db="EMBL/GenBank/DDBJ databases">
        <title>Genomics analysis of Aphanomyces spp. identifies a new class of oomycete effector associated with host adaptation.</title>
        <authorList>
            <person name="Gaulin E."/>
        </authorList>
    </citation>
    <scope>NUCLEOTIDE SEQUENCE [LARGE SCALE GENOMIC DNA]</scope>
    <source>
        <strain evidence="4 5">ATCC 201684</strain>
    </source>
</reference>
<feature type="compositionally biased region" description="Basic residues" evidence="2">
    <location>
        <begin position="883"/>
        <end position="901"/>
    </location>
</feature>
<dbReference type="InterPro" id="IPR036034">
    <property type="entry name" value="PDZ_sf"/>
</dbReference>
<sequence length="1111" mass="122652">MFGHKRAKSLKREQSLKDHPTFNVQVDVSIPRRSLGLRLRPVPEEDLPPYDLHAEVSELTRLASGRRGPIDEHNLNAPIPSQRVYPGMRLSMINSSPQTGRSYQAVVECLSTSSRPLVLRFVDCAKGISDLPLVLPSPVVPPVVVPPQPPPRLDPLPSTSWISWASMFAISFPTGRFGIIWTSVDSRLSTQVAALPKHPAGLKTLAERYNNFSDDLMHIRPGVSLAAINNHSLDSVAHDTVLNYLRQLPRPIILHFCVESEGISDAPTSVPIFTISGCAPPVFTPPPVPPPVATTPVAAAAPPPIVVATPPLVAAAPAAPVATTAAIAPVATTAAIAPVAATAASAPVATAASAPVGATGGIPGAPGATVAAASSARTPDPAVPVAVPGTGGTTNGAVAETKPKGKAKRVVENPKLKKDRVYSWNLSTEITFGAGTFGMKTQDYAGSAFSEFHVEVYEITPKGSLDLLNAKTDRKVKLHMRLVAIDGQGLQNKPYDEVLGLLRAAARPVTITFADASQSTVEDREYEAYLESIKPVSSSWWGGASTVKPLNYLIPVEISFGEGPLGLETRDVEAEHRVPLHVEVNAIVQILEGGHFGPVSLYNWNHPRRLHLKRGMRIYQVNEKNVWSHSYNDVLDTIRKAPRPVRVTFIDPEGILCDAYEGQDEDEEEMTYEELQTRIQEKVYLLDRAESEFANQDTNDLNWSLAELALLEDELRCRAKISKMQSILKTEEQSVADLTTRIADLNEEEQKIKAMIEELDQQINGTMENPLIARTKRLEDRSTKLHERTKKLKADNKKLKTRQEALQTHKDELEAKLAALPEEQISQTRQDAAEMLDVDLTTPLKEQLAAFKRHFAEVSKEFQTEDRRRKLVKREVDYMRKHVKSLAKAEKKLKKQSKGKKSKNDNDSKISNIREKLKLINDQLATAAEKGDKEQAMKLSKRRKHLTKELKLLKEEETPPTKKKSKKGKKGQPVNDAVTQIHRGSSKSTATPAAAKLPFFVDGMLDKHPTISNETDIFSNTWKNFKKPYPRYCVVTPRGTLAYYRQKGDHEARGELHLDDKTLEIVMKGCEFTLCSSAESTKFEARSSAECRKWVEALRAANGHFIRGRRT</sequence>
<dbReference type="InterPro" id="IPR001849">
    <property type="entry name" value="PH_domain"/>
</dbReference>
<feature type="compositionally biased region" description="Basic and acidic residues" evidence="2">
    <location>
        <begin position="902"/>
        <end position="912"/>
    </location>
</feature>
<feature type="coiled-coil region" evidence="1">
    <location>
        <begin position="728"/>
        <end position="765"/>
    </location>
</feature>
<evidence type="ECO:0000313" key="5">
    <source>
        <dbReference type="Proteomes" id="UP000481153"/>
    </source>
</evidence>
<name>A0A6G0XN40_9STRA</name>
<dbReference type="PROSITE" id="PS50003">
    <property type="entry name" value="PH_DOMAIN"/>
    <property type="match status" value="1"/>
</dbReference>
<dbReference type="PANTHER" id="PTHR48148:SF2">
    <property type="entry name" value="PA14 DOMAIN-CONTAINING PROTEIN"/>
    <property type="match status" value="1"/>
</dbReference>
<proteinExistence type="predicted"/>
<keyword evidence="1" id="KW-0175">Coiled coil</keyword>
<dbReference type="SMART" id="SM00233">
    <property type="entry name" value="PH"/>
    <property type="match status" value="1"/>
</dbReference>
<evidence type="ECO:0000313" key="4">
    <source>
        <dbReference type="EMBL" id="KAF0741815.1"/>
    </source>
</evidence>